<name>A0A8H2WQW2_9AGAM</name>
<dbReference type="Proteomes" id="UP000663846">
    <property type="component" value="Unassembled WGS sequence"/>
</dbReference>
<comment type="caution">
    <text evidence="2">The sequence shown here is derived from an EMBL/GenBank/DDBJ whole genome shotgun (WGS) entry which is preliminary data.</text>
</comment>
<sequence length="78" mass="8770">MPRYVETDTRAHGNLCRGDYGGGEGKGKKDKEEYCGPLAWEEEALRFHQVLSARLISETKHYSVPPKEPRHRSPGSTA</sequence>
<evidence type="ECO:0000256" key="1">
    <source>
        <dbReference type="SAM" id="MobiDB-lite"/>
    </source>
</evidence>
<feature type="region of interest" description="Disordered" evidence="1">
    <location>
        <begin position="1"/>
        <end position="30"/>
    </location>
</feature>
<proteinExistence type="predicted"/>
<dbReference type="AlphaFoldDB" id="A0A8H2WQW2"/>
<organism evidence="2 3">
    <name type="scientific">Rhizoctonia solani</name>
    <dbReference type="NCBI Taxonomy" id="456999"/>
    <lineage>
        <taxon>Eukaryota</taxon>
        <taxon>Fungi</taxon>
        <taxon>Dikarya</taxon>
        <taxon>Basidiomycota</taxon>
        <taxon>Agaricomycotina</taxon>
        <taxon>Agaricomycetes</taxon>
        <taxon>Cantharellales</taxon>
        <taxon>Ceratobasidiaceae</taxon>
        <taxon>Rhizoctonia</taxon>
    </lineage>
</organism>
<dbReference type="EMBL" id="CAJMWS010000304">
    <property type="protein sequence ID" value="CAE6402559.1"/>
    <property type="molecule type" value="Genomic_DNA"/>
</dbReference>
<reference evidence="2" key="1">
    <citation type="submission" date="2021-01" db="EMBL/GenBank/DDBJ databases">
        <authorList>
            <person name="Kaushik A."/>
        </authorList>
    </citation>
    <scope>NUCLEOTIDE SEQUENCE</scope>
    <source>
        <strain evidence="2">AG1-1C</strain>
    </source>
</reference>
<accession>A0A8H2WQW2</accession>
<protein>
    <submittedName>
        <fullName evidence="2">Uncharacterized protein</fullName>
    </submittedName>
</protein>
<evidence type="ECO:0000313" key="2">
    <source>
        <dbReference type="EMBL" id="CAE6402559.1"/>
    </source>
</evidence>
<gene>
    <name evidence="2" type="ORF">RDB_LOCUS57400</name>
</gene>
<feature type="compositionally biased region" description="Basic residues" evidence="1">
    <location>
        <begin position="69"/>
        <end position="78"/>
    </location>
</feature>
<feature type="region of interest" description="Disordered" evidence="1">
    <location>
        <begin position="57"/>
        <end position="78"/>
    </location>
</feature>
<feature type="compositionally biased region" description="Basic and acidic residues" evidence="1">
    <location>
        <begin position="1"/>
        <end position="11"/>
    </location>
</feature>
<evidence type="ECO:0000313" key="3">
    <source>
        <dbReference type="Proteomes" id="UP000663846"/>
    </source>
</evidence>